<evidence type="ECO:0000313" key="4">
    <source>
        <dbReference type="EMBL" id="MCO8277131.1"/>
    </source>
</evidence>
<dbReference type="Gene3D" id="3.40.50.12230">
    <property type="match status" value="1"/>
</dbReference>
<dbReference type="SUPFAM" id="SSF53328">
    <property type="entry name" value="Formyltransferase"/>
    <property type="match status" value="1"/>
</dbReference>
<dbReference type="CDD" id="cd08650">
    <property type="entry name" value="FMT_core_HypX_N"/>
    <property type="match status" value="1"/>
</dbReference>
<dbReference type="Pfam" id="PF00378">
    <property type="entry name" value="ECH_1"/>
    <property type="match status" value="1"/>
</dbReference>
<dbReference type="Pfam" id="PF00551">
    <property type="entry name" value="Formyl_trans_N"/>
    <property type="match status" value="1"/>
</dbReference>
<dbReference type="InterPro" id="IPR036477">
    <property type="entry name" value="Formyl_transf_N_sf"/>
</dbReference>
<feature type="domain" description="Formyl transferase N-terminal" evidence="2">
    <location>
        <begin position="33"/>
        <end position="118"/>
    </location>
</feature>
<gene>
    <name evidence="4" type="ORF">M1L60_41810</name>
</gene>
<reference evidence="4 5" key="1">
    <citation type="submission" date="2022-06" db="EMBL/GenBank/DDBJ databases">
        <title>New Species of the Genus Actinoplanes, ActinopZanes ferrugineus.</title>
        <authorList>
            <person name="Ding P."/>
        </authorList>
    </citation>
    <scope>NUCLEOTIDE SEQUENCE [LARGE SCALE GENOMIC DNA]</scope>
    <source>
        <strain evidence="4 5">TRM88003</strain>
    </source>
</reference>
<organism evidence="4 5">
    <name type="scientific">Paractinoplanes aksuensis</name>
    <dbReference type="NCBI Taxonomy" id="2939490"/>
    <lineage>
        <taxon>Bacteria</taxon>
        <taxon>Bacillati</taxon>
        <taxon>Actinomycetota</taxon>
        <taxon>Actinomycetes</taxon>
        <taxon>Micromonosporales</taxon>
        <taxon>Micromonosporaceae</taxon>
        <taxon>Paractinoplanes</taxon>
    </lineage>
</organism>
<keyword evidence="5" id="KW-1185">Reference proteome</keyword>
<evidence type="ECO:0000259" key="2">
    <source>
        <dbReference type="Pfam" id="PF00551"/>
    </source>
</evidence>
<dbReference type="EMBL" id="JAMYJR010000054">
    <property type="protein sequence ID" value="MCO8277131.1"/>
    <property type="molecule type" value="Genomic_DNA"/>
</dbReference>
<dbReference type="PIRSF" id="PIRSF006787">
    <property type="entry name" value="Hydrgn_mat_HoxX"/>
    <property type="match status" value="1"/>
</dbReference>
<dbReference type="CDD" id="cd08701">
    <property type="entry name" value="FMT_C_HypX"/>
    <property type="match status" value="1"/>
</dbReference>
<protein>
    <submittedName>
        <fullName evidence="4">Enoyl-CoA hydratase-related protein</fullName>
    </submittedName>
</protein>
<dbReference type="InterPro" id="IPR005793">
    <property type="entry name" value="Formyl_trans_C"/>
</dbReference>
<name>A0ABT1E4E7_9ACTN</name>
<dbReference type="PANTHER" id="PTHR43388">
    <property type="entry name" value="HYDROGENASE MATURATION FACTOR HOXX"/>
    <property type="match status" value="1"/>
</dbReference>
<feature type="region of interest" description="Disordered" evidence="1">
    <location>
        <begin position="561"/>
        <end position="582"/>
    </location>
</feature>
<accession>A0ABT1E4E7</accession>
<dbReference type="InterPro" id="IPR001753">
    <property type="entry name" value="Enoyl-CoA_hydra/iso"/>
</dbReference>
<comment type="caution">
    <text evidence="4">The sequence shown here is derived from an EMBL/GenBank/DDBJ whole genome shotgun (WGS) entry which is preliminary data.</text>
</comment>
<dbReference type="InterPro" id="IPR047180">
    <property type="entry name" value="HoxX-like"/>
</dbReference>
<dbReference type="PANTHER" id="PTHR43388:SF1">
    <property type="entry name" value="HYDROGENASE MATURATION FACTOR HOXX"/>
    <property type="match status" value="1"/>
</dbReference>
<proteinExistence type="predicted"/>
<dbReference type="Pfam" id="PF02911">
    <property type="entry name" value="Formyl_trans_C"/>
    <property type="match status" value="1"/>
</dbReference>
<dbReference type="CDD" id="cd06558">
    <property type="entry name" value="crotonase-like"/>
    <property type="match status" value="1"/>
</dbReference>
<dbReference type="SUPFAM" id="SSF52096">
    <property type="entry name" value="ClpP/crotonase"/>
    <property type="match status" value="1"/>
</dbReference>
<dbReference type="InterPro" id="IPR029045">
    <property type="entry name" value="ClpP/crotonase-like_dom_sf"/>
</dbReference>
<evidence type="ECO:0000256" key="1">
    <source>
        <dbReference type="SAM" id="MobiDB-lite"/>
    </source>
</evidence>
<evidence type="ECO:0000313" key="5">
    <source>
        <dbReference type="Proteomes" id="UP001523369"/>
    </source>
</evidence>
<dbReference type="InterPro" id="IPR011034">
    <property type="entry name" value="Formyl_transferase-like_C_sf"/>
</dbReference>
<dbReference type="InterPro" id="IPR009188">
    <property type="entry name" value="NiFe-hyd_mat_HypX/HoxX"/>
</dbReference>
<sequence length="582" mass="62651">MRILLLVTAFNGLSQRAWCALREAGHDVGVQVASDDLVEAVRATNPDLILCPFLKHRVPSEVWQKWRTVIIHPGPVGDRGPSSLDWAIADGARTWGVTALQAVEEMDAGPIWATRTFPLPASPPRKSSLYNGPVADAAMECIFETVAKAADKKFKPVPAEQAPTAAPGAGPRPLMKQADRAFDWADPTELILRKIRAADGAPGVRTEIAGLPVFAYDATPGLTRKVRPGTVVSRRQGAVLVGTGDGSLWIGHLRAADAGIKLPATTLLGARLRGVPNSPLPVGTEPEWPSAYRQVRYRRTGRIGWLTFDFHNGAMAPGHCRRLLAGLRHATGQDTEVLVLRGGTDTFSNGIHLNVIEASSDPAGSAWANIRAINDVCREIITCTKQVVVAAYAGSAGAGGVMLGLGADLVAARAGIVLNPYYEMGLYGSELHTFTLPRRVGADEAQRLVDDKLPVSAEQAASIGLVDAVGPRHPEAYAQWLTALAERESDPRTARGRRQDKARRLAGERLPLEVYEARELAEMSRDMFGDRNGFAAARHAFVTKAQPAATPERLRLTPANVSRITRKEQRPPKVRPAVPLSA</sequence>
<dbReference type="InterPro" id="IPR002376">
    <property type="entry name" value="Formyl_transf_N"/>
</dbReference>
<dbReference type="Proteomes" id="UP001523369">
    <property type="component" value="Unassembled WGS sequence"/>
</dbReference>
<dbReference type="SUPFAM" id="SSF50486">
    <property type="entry name" value="FMT C-terminal domain-like"/>
    <property type="match status" value="1"/>
</dbReference>
<evidence type="ECO:0000259" key="3">
    <source>
        <dbReference type="Pfam" id="PF02911"/>
    </source>
</evidence>
<dbReference type="Gene3D" id="3.90.226.10">
    <property type="entry name" value="2-enoyl-CoA Hydratase, Chain A, domain 1"/>
    <property type="match status" value="1"/>
</dbReference>
<feature type="domain" description="Formyl transferase C-terminal" evidence="3">
    <location>
        <begin position="175"/>
        <end position="257"/>
    </location>
</feature>
<dbReference type="RefSeq" id="WP_253243149.1">
    <property type="nucleotide sequence ID" value="NZ_JAMYJR010000054.1"/>
</dbReference>